<name>A0ABU7B9G5_9TELE</name>
<gene>
    <name evidence="1" type="ORF">ATANTOWER_014937</name>
</gene>
<keyword evidence="2" id="KW-1185">Reference proteome</keyword>
<reference evidence="1 2" key="1">
    <citation type="submission" date="2021-07" db="EMBL/GenBank/DDBJ databases">
        <authorList>
            <person name="Palmer J.M."/>
        </authorList>
    </citation>
    <scope>NUCLEOTIDE SEQUENCE [LARGE SCALE GENOMIC DNA]</scope>
    <source>
        <strain evidence="1 2">AT_MEX2019</strain>
        <tissue evidence="1">Muscle</tissue>
    </source>
</reference>
<evidence type="ECO:0000313" key="1">
    <source>
        <dbReference type="EMBL" id="MED6246250.1"/>
    </source>
</evidence>
<organism evidence="1 2">
    <name type="scientific">Ataeniobius toweri</name>
    <dbReference type="NCBI Taxonomy" id="208326"/>
    <lineage>
        <taxon>Eukaryota</taxon>
        <taxon>Metazoa</taxon>
        <taxon>Chordata</taxon>
        <taxon>Craniata</taxon>
        <taxon>Vertebrata</taxon>
        <taxon>Euteleostomi</taxon>
        <taxon>Actinopterygii</taxon>
        <taxon>Neopterygii</taxon>
        <taxon>Teleostei</taxon>
        <taxon>Neoteleostei</taxon>
        <taxon>Acanthomorphata</taxon>
        <taxon>Ovalentaria</taxon>
        <taxon>Atherinomorphae</taxon>
        <taxon>Cyprinodontiformes</taxon>
        <taxon>Goodeidae</taxon>
        <taxon>Ataeniobius</taxon>
    </lineage>
</organism>
<comment type="caution">
    <text evidence="1">The sequence shown here is derived from an EMBL/GenBank/DDBJ whole genome shotgun (WGS) entry which is preliminary data.</text>
</comment>
<sequence>MNEDTSLYLLHRCFWLLNKGVCLTNIAQLESRKWTNKGLQWVNSTIGRSLRPRRRPILSPMVAEAVSMPSIWTLYTCAHRDVLRR</sequence>
<proteinExistence type="predicted"/>
<evidence type="ECO:0000313" key="2">
    <source>
        <dbReference type="Proteomes" id="UP001345963"/>
    </source>
</evidence>
<protein>
    <submittedName>
        <fullName evidence="1">Uncharacterized protein</fullName>
    </submittedName>
</protein>
<dbReference type="EMBL" id="JAHUTI010042439">
    <property type="protein sequence ID" value="MED6246250.1"/>
    <property type="molecule type" value="Genomic_DNA"/>
</dbReference>
<dbReference type="Proteomes" id="UP001345963">
    <property type="component" value="Unassembled WGS sequence"/>
</dbReference>
<accession>A0ABU7B9G5</accession>